<name>A0AAQ3JPR9_9LILI</name>
<organism evidence="1 2">
    <name type="scientific">Canna indica</name>
    <name type="common">Indian-shot</name>
    <dbReference type="NCBI Taxonomy" id="4628"/>
    <lineage>
        <taxon>Eukaryota</taxon>
        <taxon>Viridiplantae</taxon>
        <taxon>Streptophyta</taxon>
        <taxon>Embryophyta</taxon>
        <taxon>Tracheophyta</taxon>
        <taxon>Spermatophyta</taxon>
        <taxon>Magnoliopsida</taxon>
        <taxon>Liliopsida</taxon>
        <taxon>Zingiberales</taxon>
        <taxon>Cannaceae</taxon>
        <taxon>Canna</taxon>
    </lineage>
</organism>
<reference evidence="1 2" key="1">
    <citation type="submission" date="2023-10" db="EMBL/GenBank/DDBJ databases">
        <title>Chromosome-scale genome assembly provides insights into flower coloration mechanisms of Canna indica.</title>
        <authorList>
            <person name="Li C."/>
        </authorList>
    </citation>
    <scope>NUCLEOTIDE SEQUENCE [LARGE SCALE GENOMIC DNA]</scope>
    <source>
        <tissue evidence="1">Flower</tissue>
    </source>
</reference>
<dbReference type="AlphaFoldDB" id="A0AAQ3JPR9"/>
<proteinExistence type="predicted"/>
<dbReference type="Proteomes" id="UP001327560">
    <property type="component" value="Chromosome 1"/>
</dbReference>
<gene>
    <name evidence="1" type="ORF">Cni_G02726</name>
</gene>
<accession>A0AAQ3JPR9</accession>
<protein>
    <submittedName>
        <fullName evidence="1">Uncharacterized protein</fullName>
    </submittedName>
</protein>
<evidence type="ECO:0000313" key="1">
    <source>
        <dbReference type="EMBL" id="WOK94024.1"/>
    </source>
</evidence>
<keyword evidence="2" id="KW-1185">Reference proteome</keyword>
<evidence type="ECO:0000313" key="2">
    <source>
        <dbReference type="Proteomes" id="UP001327560"/>
    </source>
</evidence>
<sequence length="50" mass="5632">MYASMSTWDRKACVQAMMRDAGLQKDPESSWIEAQDSSDDTIYALQLEGT</sequence>
<dbReference type="EMBL" id="CP136890">
    <property type="protein sequence ID" value="WOK94024.1"/>
    <property type="molecule type" value="Genomic_DNA"/>
</dbReference>